<feature type="region of interest" description="Disordered" evidence="2">
    <location>
        <begin position="406"/>
        <end position="450"/>
    </location>
</feature>
<dbReference type="InterPro" id="IPR046365">
    <property type="entry name" value="FAM124_dom"/>
</dbReference>
<reference evidence="5" key="1">
    <citation type="submission" date="2025-08" db="UniProtKB">
        <authorList>
            <consortium name="RefSeq"/>
        </authorList>
    </citation>
    <scope>IDENTIFICATION</scope>
</reference>
<evidence type="ECO:0000313" key="4">
    <source>
        <dbReference type="Proteomes" id="UP000694888"/>
    </source>
</evidence>
<comment type="similarity">
    <text evidence="1">Belongs to the FAM124 family.</text>
</comment>
<name>A0ABM0K3Q6_APLCA</name>
<dbReference type="RefSeq" id="XP_005108052.1">
    <property type="nucleotide sequence ID" value="XM_005107995.3"/>
</dbReference>
<evidence type="ECO:0000313" key="5">
    <source>
        <dbReference type="RefSeq" id="XP_005108052.1"/>
    </source>
</evidence>
<protein>
    <submittedName>
        <fullName evidence="5">Protein FAM124A</fullName>
    </submittedName>
</protein>
<evidence type="ECO:0000256" key="1">
    <source>
        <dbReference type="ARBA" id="ARBA00006440"/>
    </source>
</evidence>
<dbReference type="GeneID" id="101854284"/>
<feature type="domain" description="FAM124" evidence="3">
    <location>
        <begin position="80"/>
        <end position="331"/>
    </location>
</feature>
<gene>
    <name evidence="5" type="primary">LOC101854284</name>
</gene>
<evidence type="ECO:0000256" key="2">
    <source>
        <dbReference type="SAM" id="MobiDB-lite"/>
    </source>
</evidence>
<accession>A0ABM0K3Q6</accession>
<evidence type="ECO:0000259" key="3">
    <source>
        <dbReference type="Pfam" id="PF15067"/>
    </source>
</evidence>
<dbReference type="InterPro" id="IPR029380">
    <property type="entry name" value="FAM124"/>
</dbReference>
<organism evidence="4 5">
    <name type="scientific">Aplysia californica</name>
    <name type="common">California sea hare</name>
    <dbReference type="NCBI Taxonomy" id="6500"/>
    <lineage>
        <taxon>Eukaryota</taxon>
        <taxon>Metazoa</taxon>
        <taxon>Spiralia</taxon>
        <taxon>Lophotrochozoa</taxon>
        <taxon>Mollusca</taxon>
        <taxon>Gastropoda</taxon>
        <taxon>Heterobranchia</taxon>
        <taxon>Euthyneura</taxon>
        <taxon>Tectipleura</taxon>
        <taxon>Aplysiida</taxon>
        <taxon>Aplysioidea</taxon>
        <taxon>Aplysiidae</taxon>
        <taxon>Aplysia</taxon>
    </lineage>
</organism>
<keyword evidence="4" id="KW-1185">Reference proteome</keyword>
<dbReference type="PANTHER" id="PTHR14715">
    <property type="entry name" value="FAM124 DOMAIN-CONTAINING PROTEIN-RELATED"/>
    <property type="match status" value="1"/>
</dbReference>
<feature type="compositionally biased region" description="Basic and acidic residues" evidence="2">
    <location>
        <begin position="428"/>
        <end position="450"/>
    </location>
</feature>
<dbReference type="Proteomes" id="UP000694888">
    <property type="component" value="Unplaced"/>
</dbReference>
<sequence>MAEGRTTLHRPPERPREGCAYRHGNDICLHVGSTRIVNSACCKSKEDFQIHRCKTTGHSPIQRSRDHVTDQRSGGGRLGVCLHIVAPSGRQGDMCRILRPLCKRVAGLGDVLMVVEPPESLHPSSTHEPPAPKYTVVGGEISSPSLAVMIFLPEFGRQSHEELHRKLQKPPWRHHHTIQLQRAQSSCVVGKQEFYFLSRQLPMWSVCPSVHDTCKIRINIFVRRYAPMVEFYRLVTGTEMESSKQGFCLFPLNLEHSSPADSRGATTTSTSYELALKHCPHVNPYSLTNAYLTFPTHNMTALRAVLHTDVTSLNRHHYVVHDPDGNAIILHDVTASRDSASSRTLYLNHPSSPAYTEPVDKASVHSGSIDSGRFSDFDACSAELDHYMSKLIKTCKLAGEDDEDSAFTASMEDQGGTCRPWHPQPPRKQWDQEKGKNHFHLDRTPKHLNS</sequence>
<dbReference type="PANTHER" id="PTHR14715:SF6">
    <property type="entry name" value="FAM124 DOMAIN-CONTAINING PROTEIN"/>
    <property type="match status" value="1"/>
</dbReference>
<dbReference type="Pfam" id="PF15067">
    <property type="entry name" value="FAM124"/>
    <property type="match status" value="1"/>
</dbReference>
<proteinExistence type="inferred from homology"/>